<dbReference type="SUPFAM" id="SSF46565">
    <property type="entry name" value="Chaperone J-domain"/>
    <property type="match status" value="1"/>
</dbReference>
<dbReference type="OrthoDB" id="1726119at2759"/>
<evidence type="ECO:0000313" key="8">
    <source>
        <dbReference type="Proteomes" id="UP000245383"/>
    </source>
</evidence>
<evidence type="ECO:0000313" key="7">
    <source>
        <dbReference type="EMBL" id="PVU90867.1"/>
    </source>
</evidence>
<dbReference type="GO" id="GO:0005783">
    <property type="term" value="C:endoplasmic reticulum"/>
    <property type="evidence" value="ECO:0007669"/>
    <property type="project" value="UniProtKB-SubCell"/>
</dbReference>
<dbReference type="InterPro" id="IPR019734">
    <property type="entry name" value="TPR_rpt"/>
</dbReference>
<comment type="subcellular location">
    <subcellularLocation>
        <location evidence="1">Endoplasmic reticulum</location>
    </subcellularLocation>
</comment>
<dbReference type="PROSITE" id="PS50076">
    <property type="entry name" value="DNAJ_2"/>
    <property type="match status" value="1"/>
</dbReference>
<reference evidence="7 8" key="1">
    <citation type="journal article" date="2018" name="MBio">
        <title>Comparative Genomics Reveals the Core Gene Toolbox for the Fungus-Insect Symbiosis.</title>
        <authorList>
            <person name="Wang Y."/>
            <person name="Stata M."/>
            <person name="Wang W."/>
            <person name="Stajich J.E."/>
            <person name="White M.M."/>
            <person name="Moncalvo J.M."/>
        </authorList>
    </citation>
    <scope>NUCLEOTIDE SEQUENCE [LARGE SCALE GENOMIC DNA]</scope>
    <source>
        <strain evidence="7 8">SWE-8-4</strain>
    </source>
</reference>
<dbReference type="Proteomes" id="UP000245383">
    <property type="component" value="Unassembled WGS sequence"/>
</dbReference>
<evidence type="ECO:0000259" key="6">
    <source>
        <dbReference type="PROSITE" id="PS50076"/>
    </source>
</evidence>
<dbReference type="PANTHER" id="PTHR44140:SF2">
    <property type="entry name" value="LD25575P"/>
    <property type="match status" value="1"/>
</dbReference>
<dbReference type="AlphaFoldDB" id="A0A2T9YEU7"/>
<dbReference type="SUPFAM" id="SSF48452">
    <property type="entry name" value="TPR-like"/>
    <property type="match status" value="2"/>
</dbReference>
<keyword evidence="4" id="KW-0802">TPR repeat</keyword>
<dbReference type="Gene3D" id="1.10.287.110">
    <property type="entry name" value="DnaJ domain"/>
    <property type="match status" value="1"/>
</dbReference>
<dbReference type="InterPro" id="IPR036869">
    <property type="entry name" value="J_dom_sf"/>
</dbReference>
<sequence length="538" mass="60024">MPTKNPRATAYSLADEHLAAGRYANAVSEYSTLIDSTTSENLNHLIYYKRATAQLALGKVSSATSDLQKALEITPTFVSAAEKLVDVNIKYGNLDLAKAFLAKLFDSAPKNPKIAEYNSKLALIETSSNELEAASSDSRTRIKALSNLIDLMPNHYSYRLQRANSLLKEGSFDEAAVDLRQYLGNVMSTLSTSALQDHFIKLAKIQFLLLGNFENAVKTIKYCLNSDPDNKACKTIFKHIKATSKLYNKAMADFKTKQYTSCIKIISKTDGGLANNILKEAQDFVLEAGVLKKDNLYIKPVAILTSIHCKTLISMKAYSAAIPVCEKACNLFNEDELDSEILIYKAQAIIKNIEKSGDYDDLSKLGPIFEQIDKKLEDSTNNSDKNKYAKIKNLHSKLVRMAGRKDYYKTLNVSKDASQSEIKKSYRKLAIKYHPDRTKGEEDKKVAENKMAEINLAYEVLRDEKKREQFDNGIDPNDPDPNSQHGHNPFAGSDPSAFHQHAFHFGGGGMPFGFSQGSTRDQRKYKFAFNGQGNPFGF</sequence>
<keyword evidence="8" id="KW-1185">Reference proteome</keyword>
<dbReference type="GO" id="GO:0034975">
    <property type="term" value="P:protein folding in endoplasmic reticulum"/>
    <property type="evidence" value="ECO:0007669"/>
    <property type="project" value="TreeGrafter"/>
</dbReference>
<dbReference type="GO" id="GO:0051087">
    <property type="term" value="F:protein-folding chaperone binding"/>
    <property type="evidence" value="ECO:0007669"/>
    <property type="project" value="TreeGrafter"/>
</dbReference>
<evidence type="ECO:0000256" key="2">
    <source>
        <dbReference type="ARBA" id="ARBA00022729"/>
    </source>
</evidence>
<dbReference type="STRING" id="133385.A0A2T9YEU7"/>
<organism evidence="7 8">
    <name type="scientific">Smittium simulii</name>
    <dbReference type="NCBI Taxonomy" id="133385"/>
    <lineage>
        <taxon>Eukaryota</taxon>
        <taxon>Fungi</taxon>
        <taxon>Fungi incertae sedis</taxon>
        <taxon>Zoopagomycota</taxon>
        <taxon>Kickxellomycotina</taxon>
        <taxon>Harpellomycetes</taxon>
        <taxon>Harpellales</taxon>
        <taxon>Legeriomycetaceae</taxon>
        <taxon>Smittium</taxon>
    </lineage>
</organism>
<name>A0A2T9YEU7_9FUNG</name>
<dbReference type="PANTHER" id="PTHR44140">
    <property type="entry name" value="LD25575P"/>
    <property type="match status" value="1"/>
</dbReference>
<keyword evidence="2" id="KW-0732">Signal</keyword>
<evidence type="ECO:0000256" key="3">
    <source>
        <dbReference type="ARBA" id="ARBA00022824"/>
    </source>
</evidence>
<evidence type="ECO:0000256" key="5">
    <source>
        <dbReference type="SAM" id="MobiDB-lite"/>
    </source>
</evidence>
<feature type="repeat" description="TPR" evidence="4">
    <location>
        <begin position="44"/>
        <end position="77"/>
    </location>
</feature>
<gene>
    <name evidence="7" type="ORF">BB561_004672</name>
</gene>
<dbReference type="Pfam" id="PF00226">
    <property type="entry name" value="DnaJ"/>
    <property type="match status" value="1"/>
</dbReference>
<dbReference type="InterPro" id="IPR011990">
    <property type="entry name" value="TPR-like_helical_dom_sf"/>
</dbReference>
<proteinExistence type="predicted"/>
<dbReference type="GO" id="GO:0051787">
    <property type="term" value="F:misfolded protein binding"/>
    <property type="evidence" value="ECO:0007669"/>
    <property type="project" value="TreeGrafter"/>
</dbReference>
<dbReference type="SMART" id="SM00271">
    <property type="entry name" value="DnaJ"/>
    <property type="match status" value="1"/>
</dbReference>
<keyword evidence="3" id="KW-0256">Endoplasmic reticulum</keyword>
<protein>
    <recommendedName>
        <fullName evidence="6">J domain-containing protein</fullName>
    </recommendedName>
</protein>
<evidence type="ECO:0000256" key="1">
    <source>
        <dbReference type="ARBA" id="ARBA00004240"/>
    </source>
</evidence>
<dbReference type="Gene3D" id="1.25.40.10">
    <property type="entry name" value="Tetratricopeptide repeat domain"/>
    <property type="match status" value="1"/>
</dbReference>
<comment type="caution">
    <text evidence="7">The sequence shown here is derived from an EMBL/GenBank/DDBJ whole genome shotgun (WGS) entry which is preliminary data.</text>
</comment>
<dbReference type="CDD" id="cd06257">
    <property type="entry name" value="DnaJ"/>
    <property type="match status" value="1"/>
</dbReference>
<evidence type="ECO:0000256" key="4">
    <source>
        <dbReference type="PROSITE-ProRule" id="PRU00339"/>
    </source>
</evidence>
<accession>A0A2T9YEU7</accession>
<dbReference type="EMBL" id="MBFR01000234">
    <property type="protein sequence ID" value="PVU90867.1"/>
    <property type="molecule type" value="Genomic_DNA"/>
</dbReference>
<dbReference type="InterPro" id="IPR051727">
    <property type="entry name" value="DnaJ_C3_Co-chaperones"/>
</dbReference>
<feature type="region of interest" description="Disordered" evidence="5">
    <location>
        <begin position="469"/>
        <end position="502"/>
    </location>
</feature>
<feature type="compositionally biased region" description="Low complexity" evidence="5">
    <location>
        <begin position="471"/>
        <end position="482"/>
    </location>
</feature>
<dbReference type="PROSITE" id="PS50005">
    <property type="entry name" value="TPR"/>
    <property type="match status" value="1"/>
</dbReference>
<dbReference type="InterPro" id="IPR001623">
    <property type="entry name" value="DnaJ_domain"/>
</dbReference>
<feature type="domain" description="J" evidence="6">
    <location>
        <begin position="406"/>
        <end position="474"/>
    </location>
</feature>
<dbReference type="PRINTS" id="PR00625">
    <property type="entry name" value="JDOMAIN"/>
</dbReference>